<evidence type="ECO:0000313" key="1">
    <source>
        <dbReference type="EMBL" id="QAT16711.1"/>
    </source>
</evidence>
<dbReference type="KEGG" id="vai:BU251_02670"/>
<proteinExistence type="predicted"/>
<dbReference type="RefSeq" id="WP_128699349.1">
    <property type="nucleotide sequence ID" value="NZ_CP019384.1"/>
</dbReference>
<evidence type="ECO:0000313" key="2">
    <source>
        <dbReference type="Proteomes" id="UP000287243"/>
    </source>
</evidence>
<accession>A0A410P3P4</accession>
<name>A0A410P3P4_VELA1</name>
<gene>
    <name evidence="1" type="ORF">BU251_02670</name>
</gene>
<keyword evidence="2" id="KW-1185">Reference proteome</keyword>
<dbReference type="AlphaFoldDB" id="A0A410P3P4"/>
<organism evidence="1 2">
    <name type="scientific">Velamenicoccus archaeovorus</name>
    <dbReference type="NCBI Taxonomy" id="1930593"/>
    <lineage>
        <taxon>Bacteria</taxon>
        <taxon>Pseudomonadati</taxon>
        <taxon>Candidatus Omnitrophota</taxon>
        <taxon>Candidatus Velamenicoccus</taxon>
    </lineage>
</organism>
<dbReference type="EMBL" id="CP019384">
    <property type="protein sequence ID" value="QAT16711.1"/>
    <property type="molecule type" value="Genomic_DNA"/>
</dbReference>
<sequence length="200" mass="22605">MIDEKLIHNARPASKIVESIDESWRQFVEDLKEQTFKIPFKGNYRCCVKDGFFHVEAYVGLLVIDKLYDGHNTYLLKTPIKHEPFTLYGEYDQTGDFRDFVSDPEIGCHYLAMSDMDAGRKICTGDIQINNASLNSLEALKAMALEVIKSFRLINLTSLGTVILPEEHSALRDVLSDKSKDTDTKTKSLLDAGLIEPLLT</sequence>
<protein>
    <submittedName>
        <fullName evidence="1">Uncharacterized protein</fullName>
    </submittedName>
</protein>
<dbReference type="Proteomes" id="UP000287243">
    <property type="component" value="Chromosome"/>
</dbReference>
<reference evidence="1 2" key="1">
    <citation type="submission" date="2017-01" db="EMBL/GenBank/DDBJ databases">
        <title>First insights into the biology of 'candidatus Vampirococcus archaeovorus'.</title>
        <authorList>
            <person name="Kizina J."/>
            <person name="Jordan S."/>
            <person name="Stueber K."/>
            <person name="Reinhardt R."/>
            <person name="Harder J."/>
        </authorList>
    </citation>
    <scope>NUCLEOTIDE SEQUENCE [LARGE SCALE GENOMIC DNA]</scope>
    <source>
        <strain evidence="1 2">LiM</strain>
    </source>
</reference>